<dbReference type="PANTHER" id="PTHR28556:SF4">
    <property type="entry name" value="TRANSMEMBRANE PROTEIN 106A"/>
    <property type="match status" value="1"/>
</dbReference>
<feature type="compositionally biased region" description="Polar residues" evidence="1">
    <location>
        <begin position="24"/>
        <end position="33"/>
    </location>
</feature>
<feature type="region of interest" description="Disordered" evidence="1">
    <location>
        <begin position="1"/>
        <end position="89"/>
    </location>
</feature>
<feature type="transmembrane region" description="Helical" evidence="2">
    <location>
        <begin position="111"/>
        <end position="131"/>
    </location>
</feature>
<reference evidence="4" key="1">
    <citation type="submission" date="2021-01" db="EMBL/GenBank/DDBJ databases">
        <authorList>
            <person name="Corre E."/>
            <person name="Pelletier E."/>
            <person name="Niang G."/>
            <person name="Scheremetjew M."/>
            <person name="Finn R."/>
            <person name="Kale V."/>
            <person name="Holt S."/>
            <person name="Cochrane G."/>
            <person name="Meng A."/>
            <person name="Brown T."/>
            <person name="Cohen L."/>
        </authorList>
    </citation>
    <scope>NUCLEOTIDE SEQUENCE</scope>
    <source>
        <strain evidence="4">CCMP219</strain>
    </source>
</reference>
<feature type="compositionally biased region" description="Pro residues" evidence="1">
    <location>
        <begin position="1"/>
        <end position="10"/>
    </location>
</feature>
<evidence type="ECO:0000256" key="2">
    <source>
        <dbReference type="SAM" id="Phobius"/>
    </source>
</evidence>
<dbReference type="InterPro" id="IPR048509">
    <property type="entry name" value="TMEM106_C"/>
</dbReference>
<dbReference type="Pfam" id="PF07092">
    <property type="entry name" value="TMEM106"/>
    <property type="match status" value="1"/>
</dbReference>
<evidence type="ECO:0000256" key="1">
    <source>
        <dbReference type="SAM" id="MobiDB-lite"/>
    </source>
</evidence>
<evidence type="ECO:0000259" key="3">
    <source>
        <dbReference type="Pfam" id="PF07092"/>
    </source>
</evidence>
<protein>
    <recommendedName>
        <fullName evidence="3">Transmembrane protein 106 C-terminal domain-containing protein</fullName>
    </recommendedName>
</protein>
<gene>
    <name evidence="4" type="ORF">CEUR00632_LOCUS15181</name>
</gene>
<keyword evidence="2" id="KW-1133">Transmembrane helix</keyword>
<feature type="domain" description="Transmembrane protein 106 C-terminal" evidence="3">
    <location>
        <begin position="132"/>
        <end position="268"/>
    </location>
</feature>
<dbReference type="InterPro" id="IPR009790">
    <property type="entry name" value="TMEM106"/>
</dbReference>
<keyword evidence="2" id="KW-0812">Transmembrane</keyword>
<feature type="region of interest" description="Disordered" evidence="1">
    <location>
        <begin position="300"/>
        <end position="346"/>
    </location>
</feature>
<dbReference type="PANTHER" id="PTHR28556">
    <property type="entry name" value="TRANSMEMBRANE PROTEIN 106B"/>
    <property type="match status" value="1"/>
</dbReference>
<evidence type="ECO:0000313" key="4">
    <source>
        <dbReference type="EMBL" id="CAD8299679.1"/>
    </source>
</evidence>
<organism evidence="4">
    <name type="scientific">Chlamydomonas euryale</name>
    <dbReference type="NCBI Taxonomy" id="1486919"/>
    <lineage>
        <taxon>Eukaryota</taxon>
        <taxon>Viridiplantae</taxon>
        <taxon>Chlorophyta</taxon>
        <taxon>core chlorophytes</taxon>
        <taxon>Chlorophyceae</taxon>
        <taxon>CS clade</taxon>
        <taxon>Chlamydomonadales</taxon>
        <taxon>Chlamydomonadaceae</taxon>
        <taxon>Chlamydomonas</taxon>
    </lineage>
</organism>
<name>A0A7R9VLW6_9CHLO</name>
<dbReference type="EMBL" id="HBEC01032726">
    <property type="protein sequence ID" value="CAD8299679.1"/>
    <property type="molecule type" value="Transcribed_RNA"/>
</dbReference>
<proteinExistence type="predicted"/>
<keyword evidence="2" id="KW-0472">Membrane</keyword>
<accession>A0A7R9VLW6</accession>
<feature type="compositionally biased region" description="Acidic residues" evidence="1">
    <location>
        <begin position="52"/>
        <end position="61"/>
    </location>
</feature>
<sequence length="346" mass="37279">MGSTPPPPPRARSHYVTLRDEAGVSNSPPQSGSLARGRGDPAALSAERYYSDYEDSDGGDDVEGRSPGGPGSWWRRLLGGGPRERQETPESGYLTLIPLSDSRLRPQHTRAIIGALALLALFAVVAVYFAVPRGVTVGTIEVVNATISFNMTLATYQIVLWTQLPVYNPNYASVTVRGNIDVLFYDQRAGRTKLSPVTILPREQPGLITVDINSSSVPHKYLFTIYTQCFTFPEKLIFFLTANLTAEYLGAKYSLPRTDNYAIVDCESHDDGGGDDQEASPDEKYKRVSAEALTFVNAVGRARGDGSGSPTADADGAEWSGGPWVQPALLTGGQEDGDAGNPHHTT</sequence>
<dbReference type="AlphaFoldDB" id="A0A7R9VLW6"/>